<keyword evidence="2" id="KW-1185">Reference proteome</keyword>
<protein>
    <recommendedName>
        <fullName evidence="3">RNase H type-1 domain-containing protein</fullName>
    </recommendedName>
</protein>
<dbReference type="GeneID" id="36523837"/>
<dbReference type="AlphaFoldDB" id="A0A2I2F747"/>
<name>A0A2I2F747_ASPCN</name>
<organism evidence="1 2">
    <name type="scientific">Aspergillus candidus</name>
    <dbReference type="NCBI Taxonomy" id="41067"/>
    <lineage>
        <taxon>Eukaryota</taxon>
        <taxon>Fungi</taxon>
        <taxon>Dikarya</taxon>
        <taxon>Ascomycota</taxon>
        <taxon>Pezizomycotina</taxon>
        <taxon>Eurotiomycetes</taxon>
        <taxon>Eurotiomycetidae</taxon>
        <taxon>Eurotiales</taxon>
        <taxon>Aspergillaceae</taxon>
        <taxon>Aspergillus</taxon>
        <taxon>Aspergillus subgen. Circumdati</taxon>
    </lineage>
</organism>
<dbReference type="Proteomes" id="UP000234585">
    <property type="component" value="Unassembled WGS sequence"/>
</dbReference>
<dbReference type="EMBL" id="KZ559151">
    <property type="protein sequence ID" value="PLB36408.1"/>
    <property type="molecule type" value="Genomic_DNA"/>
</dbReference>
<evidence type="ECO:0008006" key="3">
    <source>
        <dbReference type="Google" id="ProtNLM"/>
    </source>
</evidence>
<dbReference type="CDD" id="cd09272">
    <property type="entry name" value="RNase_HI_RT_Ty1"/>
    <property type="match status" value="1"/>
</dbReference>
<proteinExistence type="predicted"/>
<accession>A0A2I2F747</accession>
<sequence length="111" mass="12533">MKSQQTVCSAKEAIAIQKSAIALGIGEEQPIPIYTDSESSMKNIAKRGYSQVTKWIDNRYLGTKDLYRKEVIKLMHIDGKANPADGLTKPLKNGDFHAFRTMIRVMKMEKD</sequence>
<dbReference type="RefSeq" id="XP_024670420.1">
    <property type="nucleotide sequence ID" value="XM_024816677.1"/>
</dbReference>
<evidence type="ECO:0000313" key="1">
    <source>
        <dbReference type="EMBL" id="PLB36408.1"/>
    </source>
</evidence>
<gene>
    <name evidence="1" type="ORF">BDW47DRAFT_127192</name>
</gene>
<reference evidence="1 2" key="1">
    <citation type="submission" date="2017-12" db="EMBL/GenBank/DDBJ databases">
        <authorList>
            <consortium name="DOE Joint Genome Institute"/>
            <person name="Haridas S."/>
            <person name="Kjaerbolling I."/>
            <person name="Vesth T.C."/>
            <person name="Frisvad J.C."/>
            <person name="Nybo J.L."/>
            <person name="Theobald S."/>
            <person name="Kuo A."/>
            <person name="Bowyer P."/>
            <person name="Matsuda Y."/>
            <person name="Mondo S."/>
            <person name="Lyhne E.K."/>
            <person name="Kogle M.E."/>
            <person name="Clum A."/>
            <person name="Lipzen A."/>
            <person name="Salamov A."/>
            <person name="Ngan C.Y."/>
            <person name="Daum C."/>
            <person name="Chiniquy J."/>
            <person name="Barry K."/>
            <person name="LaButti K."/>
            <person name="Simmons B.A."/>
            <person name="Magnuson J.K."/>
            <person name="Mortensen U.H."/>
            <person name="Larsen T.O."/>
            <person name="Grigoriev I.V."/>
            <person name="Baker S.E."/>
            <person name="Andersen M.R."/>
            <person name="Nordberg H.P."/>
            <person name="Cantor M.N."/>
            <person name="Hua S.X."/>
        </authorList>
    </citation>
    <scope>NUCLEOTIDE SEQUENCE [LARGE SCALE GENOMIC DNA]</scope>
    <source>
        <strain evidence="1 2">CBS 102.13</strain>
    </source>
</reference>
<evidence type="ECO:0000313" key="2">
    <source>
        <dbReference type="Proteomes" id="UP000234585"/>
    </source>
</evidence>
<dbReference type="OrthoDB" id="4362974at2759"/>